<proteinExistence type="inferred from homology"/>
<feature type="chain" id="PRO_5025566330" description="Stigma-specific STIG1-like protein 1" evidence="3">
    <location>
        <begin position="23"/>
        <end position="251"/>
    </location>
</feature>
<reference evidence="4 5" key="1">
    <citation type="journal article" date="2020" name="Mol. Plant">
        <title>The Chromosome-Based Rubber Tree Genome Provides New Insights into Spurge Genome Evolution and Rubber Biosynthesis.</title>
        <authorList>
            <person name="Liu J."/>
            <person name="Shi C."/>
            <person name="Shi C.C."/>
            <person name="Li W."/>
            <person name="Zhang Q.J."/>
            <person name="Zhang Y."/>
            <person name="Li K."/>
            <person name="Lu H.F."/>
            <person name="Shi C."/>
            <person name="Zhu S.T."/>
            <person name="Xiao Z.Y."/>
            <person name="Nan H."/>
            <person name="Yue Y."/>
            <person name="Zhu X.G."/>
            <person name="Wu Y."/>
            <person name="Hong X.N."/>
            <person name="Fan G.Y."/>
            <person name="Tong Y."/>
            <person name="Zhang D."/>
            <person name="Mao C.L."/>
            <person name="Liu Y.L."/>
            <person name="Hao S.J."/>
            <person name="Liu W.Q."/>
            <person name="Lv M.Q."/>
            <person name="Zhang H.B."/>
            <person name="Liu Y."/>
            <person name="Hu-Tang G.R."/>
            <person name="Wang J.P."/>
            <person name="Wang J.H."/>
            <person name="Sun Y.H."/>
            <person name="Ni S.B."/>
            <person name="Chen W.B."/>
            <person name="Zhang X.C."/>
            <person name="Jiao Y.N."/>
            <person name="Eichler E.E."/>
            <person name="Li G.H."/>
            <person name="Liu X."/>
            <person name="Gao L.Z."/>
        </authorList>
    </citation>
    <scope>NUCLEOTIDE SEQUENCE [LARGE SCALE GENOMIC DNA]</scope>
    <source>
        <strain evidence="5">cv. GT1</strain>
        <tissue evidence="4">Leaf</tissue>
    </source>
</reference>
<dbReference type="Pfam" id="PF04885">
    <property type="entry name" value="Stig1"/>
    <property type="match status" value="2"/>
</dbReference>
<dbReference type="EMBL" id="JAAGAX010000017">
    <property type="protein sequence ID" value="KAF2285722.1"/>
    <property type="molecule type" value="Genomic_DNA"/>
</dbReference>
<evidence type="ECO:0000256" key="2">
    <source>
        <dbReference type="ARBA" id="ARBA00022729"/>
    </source>
</evidence>
<gene>
    <name evidence="4" type="ORF">GH714_007402</name>
</gene>
<dbReference type="Proteomes" id="UP000467840">
    <property type="component" value="Chromosome 3"/>
</dbReference>
<feature type="signal peptide" evidence="3">
    <location>
        <begin position="1"/>
        <end position="22"/>
    </location>
</feature>
<dbReference type="AlphaFoldDB" id="A0A6A6KA60"/>
<organism evidence="4 5">
    <name type="scientific">Hevea brasiliensis</name>
    <name type="common">Para rubber tree</name>
    <name type="synonym">Siphonia brasiliensis</name>
    <dbReference type="NCBI Taxonomy" id="3981"/>
    <lineage>
        <taxon>Eukaryota</taxon>
        <taxon>Viridiplantae</taxon>
        <taxon>Streptophyta</taxon>
        <taxon>Embryophyta</taxon>
        <taxon>Tracheophyta</taxon>
        <taxon>Spermatophyta</taxon>
        <taxon>Magnoliopsida</taxon>
        <taxon>eudicotyledons</taxon>
        <taxon>Gunneridae</taxon>
        <taxon>Pentapetalae</taxon>
        <taxon>rosids</taxon>
        <taxon>fabids</taxon>
        <taxon>Malpighiales</taxon>
        <taxon>Euphorbiaceae</taxon>
        <taxon>Crotonoideae</taxon>
        <taxon>Micrandreae</taxon>
        <taxon>Hevea</taxon>
    </lineage>
</organism>
<evidence type="ECO:0000313" key="4">
    <source>
        <dbReference type="EMBL" id="KAF2285722.1"/>
    </source>
</evidence>
<evidence type="ECO:0000313" key="5">
    <source>
        <dbReference type="Proteomes" id="UP000467840"/>
    </source>
</evidence>
<keyword evidence="5" id="KW-1185">Reference proteome</keyword>
<keyword evidence="2 3" id="KW-0732">Signal</keyword>
<evidence type="ECO:0008006" key="6">
    <source>
        <dbReference type="Google" id="ProtNLM"/>
    </source>
</evidence>
<evidence type="ECO:0000256" key="1">
    <source>
        <dbReference type="ARBA" id="ARBA00006010"/>
    </source>
</evidence>
<dbReference type="PANTHER" id="PTHR33227">
    <property type="entry name" value="STIGMA-SPECIFIC STIG1-LIKE PROTEIN 3"/>
    <property type="match status" value="1"/>
</dbReference>
<accession>A0A6A6KA60</accession>
<comment type="similarity">
    <text evidence="1">Belongs to the STIG1 family.</text>
</comment>
<comment type="caution">
    <text evidence="4">The sequence shown here is derived from an EMBL/GenBank/DDBJ whole genome shotgun (WGS) entry which is preliminary data.</text>
</comment>
<protein>
    <recommendedName>
        <fullName evidence="6">Stigma-specific STIG1-like protein 1</fullName>
    </recommendedName>
</protein>
<evidence type="ECO:0000256" key="3">
    <source>
        <dbReference type="SAM" id="SignalP"/>
    </source>
</evidence>
<dbReference type="PANTHER" id="PTHR33227:SF15">
    <property type="entry name" value="STIGMA-SPECIFIC STIG1-LIKE PROTEIN 1"/>
    <property type="match status" value="1"/>
</dbReference>
<dbReference type="InterPro" id="IPR006969">
    <property type="entry name" value="Stig-like"/>
</dbReference>
<sequence>MKLSKVFLILAVVMSLVLSITALPQEQEDADKDYELTKQSDGTVEFSSEREFGRILAQKKRKAHRMTCNKFPRICHSRGSPGPYCCQKKCVNVLTDRFNCEACGKKCKYNQIFCNGNIAALPLKEEQEQEDDDMDYELIERSDETTDISSEHGFGRILAQKKRKTRRMTCNKFPRICHAKGSPGPYCCKKKCVNVLTDRFNCGACGKNCKYNQICCNGKCVNPSFNRRHCGGCNNRCKNGSFCAFGLCNYA</sequence>
<name>A0A6A6KA60_HEVBR</name>